<dbReference type="STRING" id="430453.SAMN04487962_11090"/>
<organism evidence="9 10">
    <name type="scientific">Marinobacter segnicrescens</name>
    <dbReference type="NCBI Taxonomy" id="430453"/>
    <lineage>
        <taxon>Bacteria</taxon>
        <taxon>Pseudomonadati</taxon>
        <taxon>Pseudomonadota</taxon>
        <taxon>Gammaproteobacteria</taxon>
        <taxon>Pseudomonadales</taxon>
        <taxon>Marinobacteraceae</taxon>
        <taxon>Marinobacter</taxon>
    </lineage>
</organism>
<dbReference type="InterPro" id="IPR030048">
    <property type="entry name" value="SurE"/>
</dbReference>
<feature type="binding site" evidence="7">
    <location>
        <position position="51"/>
    </location>
    <ligand>
        <name>a divalent metal cation</name>
        <dbReference type="ChEBI" id="CHEBI:60240"/>
    </ligand>
</feature>
<keyword evidence="3 7" id="KW-0963">Cytoplasm</keyword>
<evidence type="ECO:0000313" key="10">
    <source>
        <dbReference type="Proteomes" id="UP000198762"/>
    </source>
</evidence>
<comment type="function">
    <text evidence="7">Nucleotidase that shows phosphatase activity on nucleoside 5'-monophosphates.</text>
</comment>
<dbReference type="InterPro" id="IPR002828">
    <property type="entry name" value="SurE-like_Pase/nucleotidase"/>
</dbReference>
<feature type="binding site" evidence="7">
    <location>
        <position position="20"/>
    </location>
    <ligand>
        <name>a divalent metal cation</name>
        <dbReference type="ChEBI" id="CHEBI:60240"/>
    </ligand>
</feature>
<dbReference type="HAMAP" id="MF_00060">
    <property type="entry name" value="SurE"/>
    <property type="match status" value="1"/>
</dbReference>
<keyword evidence="4 7" id="KW-0479">Metal-binding</keyword>
<evidence type="ECO:0000256" key="5">
    <source>
        <dbReference type="ARBA" id="ARBA00022741"/>
    </source>
</evidence>
<feature type="domain" description="Survival protein SurE-like phosphatase/nucleotidase" evidence="8">
    <location>
        <begin position="14"/>
        <end position="195"/>
    </location>
</feature>
<dbReference type="GO" id="GO:0046872">
    <property type="term" value="F:metal ion binding"/>
    <property type="evidence" value="ECO:0007669"/>
    <property type="project" value="UniProtKB-UniRule"/>
</dbReference>
<dbReference type="AlphaFoldDB" id="A0A1I0EQX0"/>
<gene>
    <name evidence="7" type="primary">surE</name>
    <name evidence="9" type="ORF">SAMN04487962_11090</name>
</gene>
<dbReference type="GO" id="GO:0008253">
    <property type="term" value="F:5'-nucleotidase activity"/>
    <property type="evidence" value="ECO:0007669"/>
    <property type="project" value="UniProtKB-UniRule"/>
</dbReference>
<dbReference type="EC" id="3.1.3.5" evidence="7"/>
<dbReference type="Proteomes" id="UP000198762">
    <property type="component" value="Unassembled WGS sequence"/>
</dbReference>
<evidence type="ECO:0000259" key="8">
    <source>
        <dbReference type="Pfam" id="PF01975"/>
    </source>
</evidence>
<accession>A0A1I0EQX0</accession>
<name>A0A1I0EQX0_9GAMM</name>
<dbReference type="NCBIfam" id="NF001490">
    <property type="entry name" value="PRK00346.1-4"/>
    <property type="match status" value="1"/>
</dbReference>
<comment type="catalytic activity">
    <reaction evidence="1 7">
        <text>a ribonucleoside 5'-phosphate + H2O = a ribonucleoside + phosphate</text>
        <dbReference type="Rhea" id="RHEA:12484"/>
        <dbReference type="ChEBI" id="CHEBI:15377"/>
        <dbReference type="ChEBI" id="CHEBI:18254"/>
        <dbReference type="ChEBI" id="CHEBI:43474"/>
        <dbReference type="ChEBI" id="CHEBI:58043"/>
        <dbReference type="EC" id="3.1.3.5"/>
    </reaction>
</comment>
<dbReference type="GO" id="GO:0008254">
    <property type="term" value="F:3'-nucleotidase activity"/>
    <property type="evidence" value="ECO:0007669"/>
    <property type="project" value="TreeGrafter"/>
</dbReference>
<evidence type="ECO:0000256" key="2">
    <source>
        <dbReference type="ARBA" id="ARBA00011062"/>
    </source>
</evidence>
<evidence type="ECO:0000256" key="1">
    <source>
        <dbReference type="ARBA" id="ARBA00000815"/>
    </source>
</evidence>
<feature type="binding site" evidence="7">
    <location>
        <position position="104"/>
    </location>
    <ligand>
        <name>a divalent metal cation</name>
        <dbReference type="ChEBI" id="CHEBI:60240"/>
    </ligand>
</feature>
<dbReference type="InterPro" id="IPR036523">
    <property type="entry name" value="SurE-like_sf"/>
</dbReference>
<proteinExistence type="inferred from homology"/>
<keyword evidence="6 7" id="KW-0378">Hydrolase</keyword>
<evidence type="ECO:0000256" key="6">
    <source>
        <dbReference type="ARBA" id="ARBA00022801"/>
    </source>
</evidence>
<dbReference type="GO" id="GO:0004309">
    <property type="term" value="F:exopolyphosphatase activity"/>
    <property type="evidence" value="ECO:0007669"/>
    <property type="project" value="TreeGrafter"/>
</dbReference>
<dbReference type="RefSeq" id="WP_091852106.1">
    <property type="nucleotide sequence ID" value="NZ_FOHZ01000010.1"/>
</dbReference>
<dbReference type="GO" id="GO:0005737">
    <property type="term" value="C:cytoplasm"/>
    <property type="evidence" value="ECO:0007669"/>
    <property type="project" value="UniProtKB-SubCell"/>
</dbReference>
<keyword evidence="5 7" id="KW-0547">Nucleotide-binding</keyword>
<dbReference type="PANTHER" id="PTHR30457">
    <property type="entry name" value="5'-NUCLEOTIDASE SURE"/>
    <property type="match status" value="1"/>
</dbReference>
<dbReference type="SUPFAM" id="SSF64167">
    <property type="entry name" value="SurE-like"/>
    <property type="match status" value="1"/>
</dbReference>
<dbReference type="EMBL" id="FOHZ01000010">
    <property type="protein sequence ID" value="SET47452.1"/>
    <property type="molecule type" value="Genomic_DNA"/>
</dbReference>
<protein>
    <recommendedName>
        <fullName evidence="7">5'-nucleotidase SurE</fullName>
        <ecNumber evidence="7">3.1.3.5</ecNumber>
    </recommendedName>
    <alternativeName>
        <fullName evidence="7">Nucleoside 5'-monophosphate phosphohydrolase</fullName>
    </alternativeName>
</protein>
<dbReference type="Gene3D" id="3.40.1210.10">
    <property type="entry name" value="Survival protein SurE-like phosphatase/nucleotidase"/>
    <property type="match status" value="1"/>
</dbReference>
<feature type="binding site" evidence="7">
    <location>
        <position position="19"/>
    </location>
    <ligand>
        <name>a divalent metal cation</name>
        <dbReference type="ChEBI" id="CHEBI:60240"/>
    </ligand>
</feature>
<dbReference type="GO" id="GO:0000166">
    <property type="term" value="F:nucleotide binding"/>
    <property type="evidence" value="ECO:0007669"/>
    <property type="project" value="UniProtKB-KW"/>
</dbReference>
<evidence type="ECO:0000313" key="9">
    <source>
        <dbReference type="EMBL" id="SET47452.1"/>
    </source>
</evidence>
<dbReference type="NCBIfam" id="TIGR00087">
    <property type="entry name" value="surE"/>
    <property type="match status" value="1"/>
</dbReference>
<sequence length="263" mass="28219">MSDQAAADPMVRRILITNDDGVAAPGLKILVDIANRLAEEVWIVAPEHDRSGAGQSISLHDPLRVYQHGERHFAVSGTPADCVLYALAEWFGETPPDLVLSGINAGANIGDSVQYSGTVGAVLSAEHLGIPAIALSQSFVNREQIDWAPVTELGEAAIRALWPSAKDDKCCWNVNFPACAASDITTMEYASQSAGSIARPQLLPGQDSRGLSYWWLGFDRNTEHQVPDDSDVAVLRRRGVAASPLRGEHRMPGDGASIALRKT</sequence>
<dbReference type="OrthoDB" id="9780815at2"/>
<comment type="cofactor">
    <cofactor evidence="7">
        <name>a divalent metal cation</name>
        <dbReference type="ChEBI" id="CHEBI:60240"/>
    </cofactor>
    <text evidence="7">Binds 1 divalent metal cation per subunit.</text>
</comment>
<dbReference type="PANTHER" id="PTHR30457:SF12">
    <property type="entry name" value="5'_3'-NUCLEOTIDASE SURE"/>
    <property type="match status" value="1"/>
</dbReference>
<comment type="similarity">
    <text evidence="2 7">Belongs to the SurE nucleotidase family.</text>
</comment>
<evidence type="ECO:0000256" key="7">
    <source>
        <dbReference type="HAMAP-Rule" id="MF_00060"/>
    </source>
</evidence>
<comment type="subcellular location">
    <subcellularLocation>
        <location evidence="7">Cytoplasm</location>
    </subcellularLocation>
</comment>
<evidence type="ECO:0000256" key="4">
    <source>
        <dbReference type="ARBA" id="ARBA00022723"/>
    </source>
</evidence>
<evidence type="ECO:0000256" key="3">
    <source>
        <dbReference type="ARBA" id="ARBA00022490"/>
    </source>
</evidence>
<keyword evidence="10" id="KW-1185">Reference proteome</keyword>
<dbReference type="Pfam" id="PF01975">
    <property type="entry name" value="SurE"/>
    <property type="match status" value="1"/>
</dbReference>
<reference evidence="10" key="1">
    <citation type="submission" date="2016-10" db="EMBL/GenBank/DDBJ databases">
        <authorList>
            <person name="Varghese N."/>
            <person name="Submissions S."/>
        </authorList>
    </citation>
    <scope>NUCLEOTIDE SEQUENCE [LARGE SCALE GENOMIC DNA]</scope>
    <source>
        <strain evidence="10">CGMCC 1.6489</strain>
    </source>
</reference>